<feature type="transmembrane region" description="Helical" evidence="1">
    <location>
        <begin position="220"/>
        <end position="244"/>
    </location>
</feature>
<feature type="transmembrane region" description="Helical" evidence="1">
    <location>
        <begin position="154"/>
        <end position="174"/>
    </location>
</feature>
<organism evidence="2 3">
    <name type="scientific">Thermofilum adornatum 1505</name>
    <dbReference type="NCBI Taxonomy" id="697581"/>
    <lineage>
        <taxon>Archaea</taxon>
        <taxon>Thermoproteota</taxon>
        <taxon>Thermoprotei</taxon>
        <taxon>Thermofilales</taxon>
        <taxon>Thermofilaceae</taxon>
        <taxon>Thermofilum</taxon>
    </lineage>
</organism>
<feature type="transmembrane region" description="Helical" evidence="1">
    <location>
        <begin position="20"/>
        <end position="40"/>
    </location>
</feature>
<sequence>MEKDTYESGRRRIEYKTSLLMGLIVIVISSLSVAWALVLSKSGVADLLGSPFVPEESPQGVLINSLIILFLVLLGTGLLLALIRFRKIHTIPAIMAFAVAFSFWGIAEIYFYSLATLAPLARYSDYLQQYADLLSISVAVLAAVLIIKPVSTKLLDILLIIYGTMAGSLLAVTLPGWTPFAVAVILAVYDVYSVFYGPLKRILENTVGEGQSRESKLKSPLRGAVIVVDNIALGMGDVLMYSMLSSSYYLFPFNSAARWVLTTIAIALGLYFTLKMLTRKKYMPALPIPVFLSLAVYVICLLIGF</sequence>
<keyword evidence="1" id="KW-0812">Transmembrane</keyword>
<feature type="transmembrane region" description="Helical" evidence="1">
    <location>
        <begin position="286"/>
        <end position="304"/>
    </location>
</feature>
<dbReference type="GO" id="GO:0006509">
    <property type="term" value="P:membrane protein ectodomain proteolysis"/>
    <property type="evidence" value="ECO:0007669"/>
    <property type="project" value="TreeGrafter"/>
</dbReference>
<feature type="transmembrane region" description="Helical" evidence="1">
    <location>
        <begin position="127"/>
        <end position="147"/>
    </location>
</feature>
<dbReference type="InterPro" id="IPR001108">
    <property type="entry name" value="Peptidase_A22A"/>
</dbReference>
<protein>
    <recommendedName>
        <fullName evidence="4">Presenilin</fullName>
    </recommendedName>
</protein>
<evidence type="ECO:0000313" key="2">
    <source>
        <dbReference type="EMBL" id="AJB41311.1"/>
    </source>
</evidence>
<dbReference type="GeneID" id="25405695"/>
<dbReference type="InterPro" id="IPR042524">
    <property type="entry name" value="Presenilin_C"/>
</dbReference>
<feature type="transmembrane region" description="Helical" evidence="1">
    <location>
        <begin position="180"/>
        <end position="199"/>
    </location>
</feature>
<proteinExistence type="predicted"/>
<dbReference type="EMBL" id="CP007493">
    <property type="protein sequence ID" value="AJB41311.1"/>
    <property type="molecule type" value="Genomic_DNA"/>
</dbReference>
<feature type="transmembrane region" description="Helical" evidence="1">
    <location>
        <begin position="94"/>
        <end position="115"/>
    </location>
</feature>
<keyword evidence="1" id="KW-1133">Transmembrane helix</keyword>
<gene>
    <name evidence="2" type="ORF">TCARB_0235</name>
</gene>
<evidence type="ECO:0000256" key="1">
    <source>
        <dbReference type="SAM" id="Phobius"/>
    </source>
</evidence>
<feature type="transmembrane region" description="Helical" evidence="1">
    <location>
        <begin position="256"/>
        <end position="274"/>
    </location>
</feature>
<evidence type="ECO:0000313" key="3">
    <source>
        <dbReference type="Proteomes" id="UP000266720"/>
    </source>
</evidence>
<dbReference type="PANTHER" id="PTHR10202:SF13">
    <property type="entry name" value="PRESENILIN HOMOLOG"/>
    <property type="match status" value="1"/>
</dbReference>
<keyword evidence="1" id="KW-0472">Membrane</keyword>
<dbReference type="Proteomes" id="UP000266720">
    <property type="component" value="Chromosome"/>
</dbReference>
<name>A0A3G1A7R8_9CREN</name>
<dbReference type="GO" id="GO:0016485">
    <property type="term" value="P:protein processing"/>
    <property type="evidence" value="ECO:0007669"/>
    <property type="project" value="InterPro"/>
</dbReference>
<dbReference type="KEGG" id="tcb:TCARB_0235"/>
<dbReference type="RefSeq" id="WP_052886455.1">
    <property type="nucleotide sequence ID" value="NZ_CP007493.1"/>
</dbReference>
<accession>A0A3G1A7R8</accession>
<dbReference type="GO" id="GO:0042500">
    <property type="term" value="F:aspartic endopeptidase activity, intramembrane cleaving"/>
    <property type="evidence" value="ECO:0007669"/>
    <property type="project" value="InterPro"/>
</dbReference>
<dbReference type="AlphaFoldDB" id="A0A3G1A7R8"/>
<feature type="transmembrane region" description="Helical" evidence="1">
    <location>
        <begin position="60"/>
        <end position="82"/>
    </location>
</feature>
<dbReference type="PANTHER" id="PTHR10202">
    <property type="entry name" value="PRESENILIN"/>
    <property type="match status" value="1"/>
</dbReference>
<evidence type="ECO:0008006" key="4">
    <source>
        <dbReference type="Google" id="ProtNLM"/>
    </source>
</evidence>
<dbReference type="GO" id="GO:0070765">
    <property type="term" value="C:gamma-secretase complex"/>
    <property type="evidence" value="ECO:0007669"/>
    <property type="project" value="TreeGrafter"/>
</dbReference>
<reference evidence="3" key="1">
    <citation type="book" date="2010" name="EXTREMOPHILES" publisher="0:0-0">
        <title>Complete genome sequences of ten hyperthermophilic archaea reveal their metabolic capabilities and possible ecological roles.</title>
        <editorList>
            <person name="?"/>
        </editorList>
        <authorList>
            <person name="Ravin N.V."/>
            <person name="Mardanov A.V."/>
            <person name="Bonch-Osmolovskaya E.A."/>
            <person name="Skryabin K.G."/>
        </authorList>
    </citation>
    <scope>NUCLEOTIDE SEQUENCE [LARGE SCALE GENOMIC DNA]</scope>
    <source>
        <strain evidence="3">1505</strain>
    </source>
</reference>
<dbReference type="Gene3D" id="1.10.472.100">
    <property type="entry name" value="Presenilin"/>
    <property type="match status" value="1"/>
</dbReference>